<reference evidence="1 2" key="1">
    <citation type="journal article" name="Front. Microbiol.">
        <title>Sugar Metabolism of the First Thermophilic Planctomycete Thermogutta terrifontis: Comparative Genomic and Transcriptomic Approaches.</title>
        <authorList>
            <person name="Elcheninov A.G."/>
            <person name="Menzel P."/>
            <person name="Gudbergsdottir S.R."/>
            <person name="Slesarev A.I."/>
            <person name="Kadnikov V.V."/>
            <person name="Krogh A."/>
            <person name="Bonch-Osmolovskaya E.A."/>
            <person name="Peng X."/>
            <person name="Kublanov I.V."/>
        </authorList>
    </citation>
    <scope>NUCLEOTIDE SEQUENCE [LARGE SCALE GENOMIC DNA]</scope>
    <source>
        <strain evidence="1 2">R1</strain>
    </source>
</reference>
<dbReference type="KEGG" id="ttf:THTE_2945"/>
<keyword evidence="2" id="KW-1185">Reference proteome</keyword>
<accession>A0A286RHW6</accession>
<dbReference type="EMBL" id="CP018477">
    <property type="protein sequence ID" value="ASV75547.1"/>
    <property type="molecule type" value="Genomic_DNA"/>
</dbReference>
<protein>
    <submittedName>
        <fullName evidence="1">Uncharacterized protein</fullName>
    </submittedName>
</protein>
<name>A0A286RHW6_9BACT</name>
<evidence type="ECO:0000313" key="2">
    <source>
        <dbReference type="Proteomes" id="UP000215086"/>
    </source>
</evidence>
<gene>
    <name evidence="1" type="ORF">THTE_2945</name>
</gene>
<sequence length="52" mass="5971">MHTAWPPFDVRRNVSKGYAMLHPVAWMALRIGDVPDDGIPPQTWFLIESGHR</sequence>
<organism evidence="1 2">
    <name type="scientific">Thermogutta terrifontis</name>
    <dbReference type="NCBI Taxonomy" id="1331910"/>
    <lineage>
        <taxon>Bacteria</taxon>
        <taxon>Pseudomonadati</taxon>
        <taxon>Planctomycetota</taxon>
        <taxon>Planctomycetia</taxon>
        <taxon>Pirellulales</taxon>
        <taxon>Thermoguttaceae</taxon>
        <taxon>Thermogutta</taxon>
    </lineage>
</organism>
<dbReference type="Proteomes" id="UP000215086">
    <property type="component" value="Chromosome"/>
</dbReference>
<dbReference type="AlphaFoldDB" id="A0A286RHW6"/>
<proteinExistence type="predicted"/>
<evidence type="ECO:0000313" key="1">
    <source>
        <dbReference type="EMBL" id="ASV75547.1"/>
    </source>
</evidence>